<protein>
    <submittedName>
        <fullName evidence="2">Secreted protein</fullName>
    </submittedName>
</protein>
<feature type="chain" id="PRO_5004020199" evidence="1">
    <location>
        <begin position="25"/>
        <end position="178"/>
    </location>
</feature>
<evidence type="ECO:0000313" key="2">
    <source>
        <dbReference type="EMBL" id="EMB13418.1"/>
    </source>
</evidence>
<keyword evidence="1" id="KW-0732">Signal</keyword>
<dbReference type="AlphaFoldDB" id="M2AV65"/>
<comment type="caution">
    <text evidence="2">The sequence shown here is derived from an EMBL/GenBank/DDBJ whole genome shotgun (WGS) entry which is preliminary data.</text>
</comment>
<dbReference type="EMBL" id="ANMO01000264">
    <property type="protein sequence ID" value="EMB13418.1"/>
    <property type="molecule type" value="Genomic_DNA"/>
</dbReference>
<sequence length="178" mass="19524">MKSFRNSIAVTLVAACGVLTAVFAAPPTSDNDRSGNSYHLFTKALHADDTGVVAIPSRFKWSVETSVAGYDLQAQPIADSRVMLRLYDPTENFTAITAQMDLETAEKLQRELADMIAKKRQNPDFHHRPRLYDPSLLPTGDIIGVDENGVACIKQTYPGSNKTEILSGPIYAPEKKAK</sequence>
<evidence type="ECO:0000256" key="1">
    <source>
        <dbReference type="SAM" id="SignalP"/>
    </source>
</evidence>
<dbReference type="PATRIC" id="fig|1263867.3.peg.6273"/>
<reference evidence="2" key="1">
    <citation type="submission" date="2012-11" db="EMBL/GenBank/DDBJ databases">
        <title>Permanent draft genomes of Rhodopirellula europaea strain SH398 and 6C.</title>
        <authorList>
            <person name="Richter M."/>
            <person name="Richter-Heitmann T."/>
            <person name="Frank C."/>
            <person name="Harder J."/>
            <person name="Glockner F.O."/>
        </authorList>
    </citation>
    <scope>NUCLEOTIDE SEQUENCE</scope>
    <source>
        <strain evidence="2">6C</strain>
    </source>
</reference>
<evidence type="ECO:0000313" key="3">
    <source>
        <dbReference type="Proteomes" id="UP000011529"/>
    </source>
</evidence>
<reference evidence="2" key="2">
    <citation type="journal article" date="2013" name="Mar. Genomics">
        <title>Expression of sulfatases in Rhodopirellula baltica and the diversity of sulfatases in the genus Rhodopirellula.</title>
        <authorList>
            <person name="Wegner C.E."/>
            <person name="Richter-Heitmann T."/>
            <person name="Klindworth A."/>
            <person name="Klockow C."/>
            <person name="Richter M."/>
            <person name="Achstetter T."/>
            <person name="Glockner F.O."/>
            <person name="Harder J."/>
        </authorList>
    </citation>
    <scope>NUCLEOTIDE SEQUENCE [LARGE SCALE GENOMIC DNA]</scope>
    <source>
        <strain evidence="2">6C</strain>
    </source>
</reference>
<proteinExistence type="predicted"/>
<accession>M2AV65</accession>
<feature type="signal peptide" evidence="1">
    <location>
        <begin position="1"/>
        <end position="24"/>
    </location>
</feature>
<dbReference type="PROSITE" id="PS51257">
    <property type="entry name" value="PROKAR_LIPOPROTEIN"/>
    <property type="match status" value="1"/>
</dbReference>
<gene>
    <name evidence="2" type="ORF">RE6C_05850</name>
</gene>
<organism evidence="2 3">
    <name type="scientific">Rhodopirellula europaea 6C</name>
    <dbReference type="NCBI Taxonomy" id="1263867"/>
    <lineage>
        <taxon>Bacteria</taxon>
        <taxon>Pseudomonadati</taxon>
        <taxon>Planctomycetota</taxon>
        <taxon>Planctomycetia</taxon>
        <taxon>Pirellulales</taxon>
        <taxon>Pirellulaceae</taxon>
        <taxon>Rhodopirellula</taxon>
    </lineage>
</organism>
<keyword evidence="3" id="KW-1185">Reference proteome</keyword>
<dbReference type="Proteomes" id="UP000011529">
    <property type="component" value="Unassembled WGS sequence"/>
</dbReference>
<name>M2AV65_9BACT</name>